<dbReference type="Proteomes" id="UP001524499">
    <property type="component" value="Unassembled WGS sequence"/>
</dbReference>
<dbReference type="RefSeq" id="WP_256601241.1">
    <property type="nucleotide sequence ID" value="NZ_JANIBJ010000007.1"/>
</dbReference>
<evidence type="ECO:0000313" key="3">
    <source>
        <dbReference type="Proteomes" id="UP001524499"/>
    </source>
</evidence>
<keyword evidence="3" id="KW-1185">Reference proteome</keyword>
<sequence>MPWAIAALAAVSAGLSAYSASEQADAQKKAANYQAQVDAENAKIALYNRSDALQRGELEAQKTMREQAQLIGTQRAALAASGVDVTQGSALDLLASTRFLSQEEVETIQSNAAREAWGYDVQASNFNNASDFERWKAKQANPVKAGVIAGTSSLLSSATSYYSAKASSSSAKPRA</sequence>
<keyword evidence="1" id="KW-0732">Signal</keyword>
<protein>
    <submittedName>
        <fullName evidence="2">Uncharacterized protein</fullName>
    </submittedName>
</protein>
<dbReference type="InterPro" id="IPR038996">
    <property type="entry name" value="Gp14"/>
</dbReference>
<gene>
    <name evidence="2" type="ORF">NP590_05415</name>
</gene>
<organism evidence="2 3">
    <name type="scientific">Methylomonas subterranea</name>
    <dbReference type="NCBI Taxonomy" id="2952225"/>
    <lineage>
        <taxon>Bacteria</taxon>
        <taxon>Pseudomonadati</taxon>
        <taxon>Pseudomonadota</taxon>
        <taxon>Gammaproteobacteria</taxon>
        <taxon>Methylococcales</taxon>
        <taxon>Methylococcaceae</taxon>
        <taxon>Methylomonas</taxon>
    </lineage>
</organism>
<evidence type="ECO:0000313" key="2">
    <source>
        <dbReference type="EMBL" id="MCQ8103537.1"/>
    </source>
</evidence>
<feature type="signal peptide" evidence="1">
    <location>
        <begin position="1"/>
        <end position="19"/>
    </location>
</feature>
<dbReference type="EMBL" id="JANIBJ010000007">
    <property type="protein sequence ID" value="MCQ8103537.1"/>
    <property type="molecule type" value="Genomic_DNA"/>
</dbReference>
<proteinExistence type="predicted"/>
<dbReference type="Pfam" id="PF24072">
    <property type="entry name" value="T7_gp14"/>
    <property type="match status" value="1"/>
</dbReference>
<comment type="caution">
    <text evidence="2">The sequence shown here is derived from an EMBL/GenBank/DDBJ whole genome shotgun (WGS) entry which is preliminary data.</text>
</comment>
<feature type="chain" id="PRO_5046195578" evidence="1">
    <location>
        <begin position="20"/>
        <end position="175"/>
    </location>
</feature>
<reference evidence="2 3" key="1">
    <citation type="submission" date="2022-07" db="EMBL/GenBank/DDBJ databases">
        <title>Methylomonas rivi sp. nov., Methylomonas rosea sp. nov., Methylomonas aureus sp. nov. and Methylomonas subterranea sp. nov., four novel methanotrophs isolated from a freshwater creek and the deep terrestrial subsurface.</title>
        <authorList>
            <person name="Abin C."/>
            <person name="Sankaranarayanan K."/>
            <person name="Garner C."/>
            <person name="Sindelar R."/>
            <person name="Kotary K."/>
            <person name="Garner R."/>
            <person name="Barclay S."/>
            <person name="Lawson P."/>
            <person name="Krumholz L."/>
        </authorList>
    </citation>
    <scope>NUCLEOTIDE SEQUENCE [LARGE SCALE GENOMIC DNA]</scope>
    <source>
        <strain evidence="2 3">SURF-2</strain>
    </source>
</reference>
<evidence type="ECO:0000256" key="1">
    <source>
        <dbReference type="SAM" id="SignalP"/>
    </source>
</evidence>
<accession>A0ABT1TDK4</accession>
<name>A0ABT1TDK4_9GAMM</name>